<protein>
    <submittedName>
        <fullName evidence="5">Type IV pilus assembly protein PilB</fullName>
    </submittedName>
</protein>
<dbReference type="RefSeq" id="WP_090870525.1">
    <property type="nucleotide sequence ID" value="NZ_FOHE01000011.1"/>
</dbReference>
<dbReference type="STRING" id="930131.SAMN05216389_111150"/>
<evidence type="ECO:0000313" key="5">
    <source>
        <dbReference type="EMBL" id="SET45063.1"/>
    </source>
</evidence>
<proteinExistence type="inferred from homology"/>
<dbReference type="Pfam" id="PF00437">
    <property type="entry name" value="T2SSE"/>
    <property type="match status" value="1"/>
</dbReference>
<evidence type="ECO:0000256" key="2">
    <source>
        <dbReference type="ARBA" id="ARBA00022741"/>
    </source>
</evidence>
<dbReference type="Pfam" id="PF05157">
    <property type="entry name" value="MshEN"/>
    <property type="match status" value="1"/>
</dbReference>
<dbReference type="Gene3D" id="3.30.300.160">
    <property type="entry name" value="Type II secretion system, protein E, N-terminal domain"/>
    <property type="match status" value="1"/>
</dbReference>
<dbReference type="AlphaFoldDB" id="A0A1I0EIQ2"/>
<evidence type="ECO:0000259" key="4">
    <source>
        <dbReference type="SMART" id="SM00382"/>
    </source>
</evidence>
<dbReference type="FunFam" id="3.30.300.160:FF:000002">
    <property type="entry name" value="Type II secretion system protein E"/>
    <property type="match status" value="1"/>
</dbReference>
<dbReference type="OrthoDB" id="9808272at2"/>
<dbReference type="Gene3D" id="3.30.450.90">
    <property type="match status" value="1"/>
</dbReference>
<dbReference type="Proteomes" id="UP000198618">
    <property type="component" value="Unassembled WGS sequence"/>
</dbReference>
<dbReference type="PANTHER" id="PTHR30258:SF1">
    <property type="entry name" value="PROTEIN TRANSPORT PROTEIN HOFB HOMOLOG"/>
    <property type="match status" value="1"/>
</dbReference>
<feature type="domain" description="AAA+ ATPase" evidence="4">
    <location>
        <begin position="293"/>
        <end position="414"/>
    </location>
</feature>
<sequence length="541" mass="61027">MAQRKRLGDLLKDAGLVTEDQIQEALEDKKPDQKLGDVMLKRGYITEQQLIEVLEFQLGIPHVSLYQYPIDEHVLGFVPQEMAQQNYIIPLKVEDNALLVAMKDPMDYYVIDDLELATGFNIKPVIATKDDILFAINKYYYNQNSESMIENTSEDDEEAIIRLLDQILTTGVQLKASDIHIDPHEADVHIRYRIDGRLHTEKTVQKFLQNSLIARIKILANLNITQTRLPQDGRIKTSVGVTPVDLRISSLPTVHGEKIVIRILDLNNALMNLSELNFSAENYKKYLKLIKQPSGLVLLTGPTGSGKTSTLYGALNYLNKENVNIVTIEDPVEYQMEGINQVQVNSAVGLTFADGLRSILRQDPNIIMVGEIRDQETAEIAVRASLTGHLVFSTLHTNSALDTVPRLIDMGIEPYLVVSSLTGVVAQRLVRRICRDCIADRKPTEMEKEIYAKNGMEVDRVYFGEGCSTCHHNGYRGRIAIHEVLVIDDRMRSMLLNNKSISELRAYAKEQGMEFLIQDGLQKMKDGLTTMEEIMQVSISV</sequence>
<dbReference type="InterPro" id="IPR007831">
    <property type="entry name" value="T2SS_GspE_N"/>
</dbReference>
<dbReference type="InterPro" id="IPR027417">
    <property type="entry name" value="P-loop_NTPase"/>
</dbReference>
<keyword evidence="6" id="KW-1185">Reference proteome</keyword>
<dbReference type="CDD" id="cd01129">
    <property type="entry name" value="PulE-GspE-like"/>
    <property type="match status" value="1"/>
</dbReference>
<organism evidence="5 6">
    <name type="scientific">Oceanobacillus limi</name>
    <dbReference type="NCBI Taxonomy" id="930131"/>
    <lineage>
        <taxon>Bacteria</taxon>
        <taxon>Bacillati</taxon>
        <taxon>Bacillota</taxon>
        <taxon>Bacilli</taxon>
        <taxon>Bacillales</taxon>
        <taxon>Bacillaceae</taxon>
        <taxon>Oceanobacillus</taxon>
    </lineage>
</organism>
<evidence type="ECO:0000256" key="3">
    <source>
        <dbReference type="ARBA" id="ARBA00022840"/>
    </source>
</evidence>
<dbReference type="GO" id="GO:0005886">
    <property type="term" value="C:plasma membrane"/>
    <property type="evidence" value="ECO:0007669"/>
    <property type="project" value="TreeGrafter"/>
</dbReference>
<keyword evidence="2" id="KW-0547">Nucleotide-binding</keyword>
<dbReference type="InterPro" id="IPR001482">
    <property type="entry name" value="T2SS/T4SS_dom"/>
</dbReference>
<dbReference type="PANTHER" id="PTHR30258">
    <property type="entry name" value="TYPE II SECRETION SYSTEM PROTEIN GSPE-RELATED"/>
    <property type="match status" value="1"/>
</dbReference>
<keyword evidence="3" id="KW-0067">ATP-binding</keyword>
<name>A0A1I0EIQ2_9BACI</name>
<evidence type="ECO:0000256" key="1">
    <source>
        <dbReference type="ARBA" id="ARBA00006611"/>
    </source>
</evidence>
<dbReference type="InterPro" id="IPR037257">
    <property type="entry name" value="T2SS_E_N_sf"/>
</dbReference>
<dbReference type="GO" id="GO:0016887">
    <property type="term" value="F:ATP hydrolysis activity"/>
    <property type="evidence" value="ECO:0007669"/>
    <property type="project" value="TreeGrafter"/>
</dbReference>
<dbReference type="SMART" id="SM00382">
    <property type="entry name" value="AAA"/>
    <property type="match status" value="1"/>
</dbReference>
<reference evidence="5 6" key="1">
    <citation type="submission" date="2016-10" db="EMBL/GenBank/DDBJ databases">
        <authorList>
            <person name="de Groot N.N."/>
        </authorList>
    </citation>
    <scope>NUCLEOTIDE SEQUENCE [LARGE SCALE GENOMIC DNA]</scope>
    <source>
        <strain evidence="5 6">IBRC-M 10780</strain>
    </source>
</reference>
<accession>A0A1I0EIQ2</accession>
<dbReference type="EMBL" id="FOHE01000011">
    <property type="protein sequence ID" value="SET45063.1"/>
    <property type="molecule type" value="Genomic_DNA"/>
</dbReference>
<dbReference type="SUPFAM" id="SSF160246">
    <property type="entry name" value="EspE N-terminal domain-like"/>
    <property type="match status" value="1"/>
</dbReference>
<evidence type="ECO:0000313" key="6">
    <source>
        <dbReference type="Proteomes" id="UP000198618"/>
    </source>
</evidence>
<dbReference type="GO" id="GO:0005524">
    <property type="term" value="F:ATP binding"/>
    <property type="evidence" value="ECO:0007669"/>
    <property type="project" value="UniProtKB-KW"/>
</dbReference>
<dbReference type="InterPro" id="IPR003593">
    <property type="entry name" value="AAA+_ATPase"/>
</dbReference>
<dbReference type="Gene3D" id="3.40.50.300">
    <property type="entry name" value="P-loop containing nucleotide triphosphate hydrolases"/>
    <property type="match status" value="1"/>
</dbReference>
<dbReference type="FunFam" id="3.40.50.300:FF:000398">
    <property type="entry name" value="Type IV pilus assembly ATPase PilB"/>
    <property type="match status" value="1"/>
</dbReference>
<dbReference type="SUPFAM" id="SSF52540">
    <property type="entry name" value="P-loop containing nucleoside triphosphate hydrolases"/>
    <property type="match status" value="1"/>
</dbReference>
<comment type="similarity">
    <text evidence="1">Belongs to the GSP E family.</text>
</comment>
<gene>
    <name evidence="5" type="ORF">SAMN05216389_111150</name>
</gene>